<feature type="signal peptide" evidence="3">
    <location>
        <begin position="1"/>
        <end position="22"/>
    </location>
</feature>
<dbReference type="InterPro" id="IPR003645">
    <property type="entry name" value="Fol_N"/>
</dbReference>
<feature type="compositionally biased region" description="Pro residues" evidence="2">
    <location>
        <begin position="212"/>
        <end position="222"/>
    </location>
</feature>
<evidence type="ECO:0000313" key="5">
    <source>
        <dbReference type="EMBL" id="EGC30251.1"/>
    </source>
</evidence>
<evidence type="ECO:0000313" key="6">
    <source>
        <dbReference type="Proteomes" id="UP000001064"/>
    </source>
</evidence>
<feature type="domain" description="Follistatin-like" evidence="4">
    <location>
        <begin position="185"/>
        <end position="207"/>
    </location>
</feature>
<feature type="chain" id="PRO_5003264021" description="Follistatin-like domain-containing protein" evidence="3">
    <location>
        <begin position="23"/>
        <end position="508"/>
    </location>
</feature>
<gene>
    <name evidence="5" type="ORF">DICPUDRAFT_50845</name>
</gene>
<feature type="domain" description="Follistatin-like" evidence="4">
    <location>
        <begin position="234"/>
        <end position="257"/>
    </location>
</feature>
<dbReference type="GO" id="GO:0031160">
    <property type="term" value="C:spore wall"/>
    <property type="evidence" value="ECO:0007669"/>
    <property type="project" value="UniProtKB-ARBA"/>
</dbReference>
<organism evidence="5 6">
    <name type="scientific">Dictyostelium purpureum</name>
    <name type="common">Slime mold</name>
    <dbReference type="NCBI Taxonomy" id="5786"/>
    <lineage>
        <taxon>Eukaryota</taxon>
        <taxon>Amoebozoa</taxon>
        <taxon>Evosea</taxon>
        <taxon>Eumycetozoa</taxon>
        <taxon>Dictyostelia</taxon>
        <taxon>Dictyosteliales</taxon>
        <taxon>Dictyosteliaceae</taxon>
        <taxon>Dictyostelium</taxon>
    </lineage>
</organism>
<feature type="domain" description="Follistatin-like" evidence="4">
    <location>
        <begin position="311"/>
        <end position="334"/>
    </location>
</feature>
<evidence type="ECO:0000256" key="3">
    <source>
        <dbReference type="SAM" id="SignalP"/>
    </source>
</evidence>
<feature type="domain" description="Follistatin-like" evidence="4">
    <location>
        <begin position="283"/>
        <end position="305"/>
    </location>
</feature>
<keyword evidence="1" id="KW-0677">Repeat</keyword>
<dbReference type="VEuPathDB" id="AmoebaDB:DICPUDRAFT_50845"/>
<proteinExistence type="predicted"/>
<dbReference type="AlphaFoldDB" id="F1A0N0"/>
<dbReference type="eggNOG" id="ENOG502REW3">
    <property type="taxonomic scope" value="Eukaryota"/>
</dbReference>
<dbReference type="Pfam" id="PF04562">
    <property type="entry name" value="Dicty_spore_N"/>
    <property type="match status" value="1"/>
</dbReference>
<dbReference type="InterPro" id="IPR007643">
    <property type="entry name" value="Dict_spore_N"/>
</dbReference>
<dbReference type="KEGG" id="dpp:DICPUDRAFT_50845"/>
<dbReference type="OMA" id="AYCVEKP"/>
<dbReference type="FunCoup" id="F1A0N0">
    <property type="interactions" value="722"/>
</dbReference>
<name>F1A0N0_DICPU</name>
<dbReference type="GO" id="GO:0030435">
    <property type="term" value="P:sporulation resulting in formation of a cellular spore"/>
    <property type="evidence" value="ECO:0007669"/>
    <property type="project" value="UniProtKB-ARBA"/>
</dbReference>
<feature type="domain" description="Follistatin-like" evidence="4">
    <location>
        <begin position="372"/>
        <end position="394"/>
    </location>
</feature>
<feature type="compositionally biased region" description="Polar residues" evidence="2">
    <location>
        <begin position="31"/>
        <end position="41"/>
    </location>
</feature>
<keyword evidence="3" id="KW-0732">Signal</keyword>
<protein>
    <recommendedName>
        <fullName evidence="4">Follistatin-like domain-containing protein</fullName>
    </recommendedName>
</protein>
<feature type="domain" description="Follistatin-like" evidence="4">
    <location>
        <begin position="341"/>
        <end position="363"/>
    </location>
</feature>
<feature type="region of interest" description="Disordered" evidence="2">
    <location>
        <begin position="31"/>
        <end position="59"/>
    </location>
</feature>
<dbReference type="GeneID" id="10510925"/>
<evidence type="ECO:0000259" key="4">
    <source>
        <dbReference type="SMART" id="SM00274"/>
    </source>
</evidence>
<dbReference type="InParanoid" id="F1A0N0"/>
<dbReference type="EMBL" id="GL871344">
    <property type="protein sequence ID" value="EGC30251.1"/>
    <property type="molecule type" value="Genomic_DNA"/>
</dbReference>
<feature type="domain" description="Follistatin-like" evidence="4">
    <location>
        <begin position="481"/>
        <end position="503"/>
    </location>
</feature>
<accession>F1A0N0</accession>
<feature type="region of interest" description="Disordered" evidence="2">
    <location>
        <begin position="211"/>
        <end position="230"/>
    </location>
</feature>
<sequence length="508" mass="55747">MKIYKKFISFALLLSFSSAALAADEIQNGQNQDVQKLQQEAQHWGEGGDWHPHPSPPPPRGCDYLSENECKAPGSGCQYLPFVSCCGVKRFFCVKDNGSGCGNAPLTCVQDTKSNAIYELWSQCRPNLPELVDFKPLNSTCDQKSCESRGGSCQWKEPVPCMGTSCCPRFAECSADNNGGGNQDVCKNVLCPDGYVCEGIHGGAYCVEKPHPPPPPPTSPPPHTHHPHPHPHSLCDGVKCEQDKECIVNKENAAICVPKHHRPPHTRPPHTRPPHPPPKPECLCDKVSCPKGFNCIEFDGQANCVESTHEECLRKHCPPGYDCEVNWHGEAHCVRPPPDHQCHNVTCPPFHVCKIINGETTCIRKPLPPAHQCRDLRCPPGYMCTLISNVPTCVKAPSPPPPSHCLTCRDVECGSLSCHIVPNKCPRGSGPNSKCCPYIPSCVRPGWEDSSEEEAGVQCGPFIQCKHNEICLLNEQRCASLCDYVECSRGSQCIVKNGIPQCLERTIF</sequence>
<evidence type="ECO:0000256" key="1">
    <source>
        <dbReference type="ARBA" id="ARBA00022737"/>
    </source>
</evidence>
<keyword evidence="6" id="KW-1185">Reference proteome</keyword>
<dbReference type="OrthoDB" id="3438930at2759"/>
<dbReference type="STRING" id="5786.F1A0N0"/>
<evidence type="ECO:0000256" key="2">
    <source>
        <dbReference type="SAM" id="MobiDB-lite"/>
    </source>
</evidence>
<dbReference type="SMART" id="SM00274">
    <property type="entry name" value="FOLN"/>
    <property type="match status" value="7"/>
</dbReference>
<reference evidence="6" key="1">
    <citation type="journal article" date="2011" name="Genome Biol.">
        <title>Comparative genomics of the social amoebae Dictyostelium discoideum and Dictyostelium purpureum.</title>
        <authorList>
            <consortium name="US DOE Joint Genome Institute (JGI-PGF)"/>
            <person name="Sucgang R."/>
            <person name="Kuo A."/>
            <person name="Tian X."/>
            <person name="Salerno W."/>
            <person name="Parikh A."/>
            <person name="Feasley C.L."/>
            <person name="Dalin E."/>
            <person name="Tu H."/>
            <person name="Huang E."/>
            <person name="Barry K."/>
            <person name="Lindquist E."/>
            <person name="Shapiro H."/>
            <person name="Bruce D."/>
            <person name="Schmutz J."/>
            <person name="Salamov A."/>
            <person name="Fey P."/>
            <person name="Gaudet P."/>
            <person name="Anjard C."/>
            <person name="Babu M.M."/>
            <person name="Basu S."/>
            <person name="Bushmanova Y."/>
            <person name="van der Wel H."/>
            <person name="Katoh-Kurasawa M."/>
            <person name="Dinh C."/>
            <person name="Coutinho P.M."/>
            <person name="Saito T."/>
            <person name="Elias M."/>
            <person name="Schaap P."/>
            <person name="Kay R.R."/>
            <person name="Henrissat B."/>
            <person name="Eichinger L."/>
            <person name="Rivero F."/>
            <person name="Putnam N.H."/>
            <person name="West C.M."/>
            <person name="Loomis W.F."/>
            <person name="Chisholm R.L."/>
            <person name="Shaulsky G."/>
            <person name="Strassmann J.E."/>
            <person name="Queller D.C."/>
            <person name="Kuspa A."/>
            <person name="Grigoriev I.V."/>
        </authorList>
    </citation>
    <scope>NUCLEOTIDE SEQUENCE [LARGE SCALE GENOMIC DNA]</scope>
    <source>
        <strain evidence="6">QSDP1</strain>
    </source>
</reference>
<dbReference type="RefSeq" id="XP_003293223.1">
    <property type="nucleotide sequence ID" value="XM_003293175.1"/>
</dbReference>
<dbReference type="Proteomes" id="UP000001064">
    <property type="component" value="Unassembled WGS sequence"/>
</dbReference>